<keyword evidence="2" id="KW-0808">Transferase</keyword>
<evidence type="ECO:0000313" key="2">
    <source>
        <dbReference type="EMBL" id="CAA9555794.1"/>
    </source>
</evidence>
<dbReference type="PANTHER" id="PTHR23151">
    <property type="entry name" value="DIHYDROLIPOAMIDE ACETYL/SUCCINYL-TRANSFERASE-RELATED"/>
    <property type="match status" value="1"/>
</dbReference>
<dbReference type="InterPro" id="IPR000089">
    <property type="entry name" value="Biotin_lipoyl"/>
</dbReference>
<protein>
    <submittedName>
        <fullName evidence="2">Dihydrolipoamide acetyltransferase component of pyruvate dehydrogenase complex</fullName>
        <ecNumber evidence="2">2.3.1.12</ecNumber>
    </submittedName>
</protein>
<dbReference type="Pfam" id="PF00364">
    <property type="entry name" value="Biotin_lipoyl"/>
    <property type="match status" value="1"/>
</dbReference>
<organism evidence="2">
    <name type="scientific">uncultured Thermoleophilia bacterium</name>
    <dbReference type="NCBI Taxonomy" id="1497501"/>
    <lineage>
        <taxon>Bacteria</taxon>
        <taxon>Bacillati</taxon>
        <taxon>Actinomycetota</taxon>
        <taxon>Thermoleophilia</taxon>
        <taxon>environmental samples</taxon>
    </lineage>
</organism>
<dbReference type="PANTHER" id="PTHR23151:SF90">
    <property type="entry name" value="DIHYDROLIPOYLLYSINE-RESIDUE ACETYLTRANSFERASE COMPONENT OF PYRUVATE DEHYDROGENASE COMPLEX, MITOCHONDRIAL-RELATED"/>
    <property type="match status" value="1"/>
</dbReference>
<reference evidence="2" key="1">
    <citation type="submission" date="2020-02" db="EMBL/GenBank/DDBJ databases">
        <authorList>
            <person name="Meier V. D."/>
        </authorList>
    </citation>
    <scope>NUCLEOTIDE SEQUENCE</scope>
    <source>
        <strain evidence="2">AVDCRST_MAG79</strain>
    </source>
</reference>
<dbReference type="GO" id="GO:0004742">
    <property type="term" value="F:dihydrolipoyllysine-residue acetyltransferase activity"/>
    <property type="evidence" value="ECO:0007669"/>
    <property type="project" value="UniProtKB-EC"/>
</dbReference>
<keyword evidence="2" id="KW-0012">Acyltransferase</keyword>
<sequence length="85" mass="8797">MMPRLSDTMERGTVARWLKQEGDTVAAGDIVAEIETDKATMDYQSDVAGVLLKIVVPDGETAELGAPIAYVGEQGEAAPGGSSTG</sequence>
<dbReference type="SUPFAM" id="SSF51230">
    <property type="entry name" value="Single hybrid motif"/>
    <property type="match status" value="1"/>
</dbReference>
<dbReference type="CDD" id="cd06849">
    <property type="entry name" value="lipoyl_domain"/>
    <property type="match status" value="1"/>
</dbReference>
<proteinExistence type="predicted"/>
<evidence type="ECO:0000259" key="1">
    <source>
        <dbReference type="PROSITE" id="PS50968"/>
    </source>
</evidence>
<feature type="domain" description="Lipoyl-binding" evidence="1">
    <location>
        <begin position="1"/>
        <end position="72"/>
    </location>
</feature>
<keyword evidence="2" id="KW-0670">Pyruvate</keyword>
<dbReference type="GO" id="GO:0006086">
    <property type="term" value="P:pyruvate decarboxylation to acetyl-CoA"/>
    <property type="evidence" value="ECO:0007669"/>
    <property type="project" value="InterPro"/>
</dbReference>
<dbReference type="EC" id="2.3.1.12" evidence="2"/>
<dbReference type="AlphaFoldDB" id="A0A6J4UR04"/>
<dbReference type="PROSITE" id="PS50968">
    <property type="entry name" value="BIOTINYL_LIPOYL"/>
    <property type="match status" value="1"/>
</dbReference>
<gene>
    <name evidence="2" type="ORF">AVDCRST_MAG79-3074</name>
</gene>
<dbReference type="Gene3D" id="2.40.50.100">
    <property type="match status" value="1"/>
</dbReference>
<feature type="non-terminal residue" evidence="2">
    <location>
        <position position="85"/>
    </location>
</feature>
<dbReference type="InterPro" id="IPR045257">
    <property type="entry name" value="E2/Pdx1"/>
</dbReference>
<dbReference type="EMBL" id="CADCWC010000492">
    <property type="protein sequence ID" value="CAA9555794.1"/>
    <property type="molecule type" value="Genomic_DNA"/>
</dbReference>
<dbReference type="InterPro" id="IPR011053">
    <property type="entry name" value="Single_hybrid_motif"/>
</dbReference>
<accession>A0A6J4UR04</accession>
<name>A0A6J4UR04_9ACTN</name>
<dbReference type="GO" id="GO:0045254">
    <property type="term" value="C:pyruvate dehydrogenase complex"/>
    <property type="evidence" value="ECO:0007669"/>
    <property type="project" value="InterPro"/>
</dbReference>